<evidence type="ECO:0000259" key="6">
    <source>
        <dbReference type="PROSITE" id="PS51898"/>
    </source>
</evidence>
<dbReference type="InterPro" id="IPR011946">
    <property type="entry name" value="Integrase_integron-type"/>
</dbReference>
<dbReference type="Gene3D" id="1.10.443.10">
    <property type="entry name" value="Intergrase catalytic core"/>
    <property type="match status" value="1"/>
</dbReference>
<dbReference type="Proteomes" id="UP000315891">
    <property type="component" value="Chromosome"/>
</dbReference>
<dbReference type="EMBL" id="CP041742">
    <property type="protein sequence ID" value="QDQ73875.1"/>
    <property type="molecule type" value="Genomic_DNA"/>
</dbReference>
<dbReference type="InterPro" id="IPR004107">
    <property type="entry name" value="Integrase_SAM-like_N"/>
</dbReference>
<name>A0A516V5S0_9GAMM</name>
<evidence type="ECO:0000256" key="2">
    <source>
        <dbReference type="ARBA" id="ARBA00022908"/>
    </source>
</evidence>
<dbReference type="GO" id="GO:0006310">
    <property type="term" value="P:DNA recombination"/>
    <property type="evidence" value="ECO:0007669"/>
    <property type="project" value="UniProtKB-KW"/>
</dbReference>
<dbReference type="GO" id="GO:0003677">
    <property type="term" value="F:DNA binding"/>
    <property type="evidence" value="ECO:0007669"/>
    <property type="project" value="UniProtKB-UniRule"/>
</dbReference>
<dbReference type="SUPFAM" id="SSF56349">
    <property type="entry name" value="DNA breaking-rejoining enzymes"/>
    <property type="match status" value="1"/>
</dbReference>
<evidence type="ECO:0000256" key="5">
    <source>
        <dbReference type="PROSITE-ProRule" id="PRU01248"/>
    </source>
</evidence>
<dbReference type="PANTHER" id="PTHR30349:SF64">
    <property type="entry name" value="PROPHAGE INTEGRASE INTD-RELATED"/>
    <property type="match status" value="1"/>
</dbReference>
<proteinExistence type="inferred from homology"/>
<dbReference type="InterPro" id="IPR044068">
    <property type="entry name" value="CB"/>
</dbReference>
<keyword evidence="3 5" id="KW-0238">DNA-binding</keyword>
<protein>
    <submittedName>
        <fullName evidence="8">Integron integrase</fullName>
    </submittedName>
</protein>
<feature type="domain" description="Core-binding (CB)" evidence="7">
    <location>
        <begin position="17"/>
        <end position="100"/>
    </location>
</feature>
<dbReference type="AlphaFoldDB" id="A0A516V5S0"/>
<dbReference type="Pfam" id="PF13495">
    <property type="entry name" value="Phage_int_SAM_4"/>
    <property type="match status" value="1"/>
</dbReference>
<dbReference type="OrthoDB" id="9801717at2"/>
<dbReference type="PROSITE" id="PS51900">
    <property type="entry name" value="CB"/>
    <property type="match status" value="1"/>
</dbReference>
<dbReference type="PANTHER" id="PTHR30349">
    <property type="entry name" value="PHAGE INTEGRASE-RELATED"/>
    <property type="match status" value="1"/>
</dbReference>
<accession>A0A516V5S0</accession>
<dbReference type="InterPro" id="IPR011010">
    <property type="entry name" value="DNA_brk_join_enz"/>
</dbReference>
<keyword evidence="9" id="KW-1185">Reference proteome</keyword>
<evidence type="ECO:0000259" key="7">
    <source>
        <dbReference type="PROSITE" id="PS51900"/>
    </source>
</evidence>
<comment type="similarity">
    <text evidence="1">Belongs to the 'phage' integrase family.</text>
</comment>
<organism evidence="8 9">
    <name type="scientific">Pseudoluteimonas lycopersici</name>
    <dbReference type="NCBI Taxonomy" id="1324796"/>
    <lineage>
        <taxon>Bacteria</taxon>
        <taxon>Pseudomonadati</taxon>
        <taxon>Pseudomonadota</taxon>
        <taxon>Gammaproteobacteria</taxon>
        <taxon>Lysobacterales</taxon>
        <taxon>Lysobacteraceae</taxon>
        <taxon>Pseudoluteimonas</taxon>
    </lineage>
</organism>
<evidence type="ECO:0000313" key="9">
    <source>
        <dbReference type="Proteomes" id="UP000315891"/>
    </source>
</evidence>
<keyword evidence="4" id="KW-0233">DNA recombination</keyword>
<dbReference type="RefSeq" id="WP_143879387.1">
    <property type="nucleotide sequence ID" value="NZ_BAABLZ010000001.1"/>
</dbReference>
<dbReference type="NCBIfam" id="TIGR02249">
    <property type="entry name" value="integrase_gron"/>
    <property type="match status" value="1"/>
</dbReference>
<dbReference type="InterPro" id="IPR050090">
    <property type="entry name" value="Tyrosine_recombinase_XerCD"/>
</dbReference>
<feature type="domain" description="Tyr recombinase" evidence="6">
    <location>
        <begin position="118"/>
        <end position="331"/>
    </location>
</feature>
<evidence type="ECO:0000313" key="8">
    <source>
        <dbReference type="EMBL" id="QDQ73875.1"/>
    </source>
</evidence>
<dbReference type="InterPro" id="IPR002104">
    <property type="entry name" value="Integrase_catalytic"/>
</dbReference>
<dbReference type="InterPro" id="IPR013762">
    <property type="entry name" value="Integrase-like_cat_sf"/>
</dbReference>
<evidence type="ECO:0000256" key="4">
    <source>
        <dbReference type="ARBA" id="ARBA00023172"/>
    </source>
</evidence>
<sequence>MQYDRTAAAITGSRADAGRPRLLDEVRRRLRAKHYSLRTEQAYLYWIRRYIHANTMRHPREMGGMEVERFLSDLARRDRVAASTQNQALSALLFLYREVLALDLPWMENVVRAKRAPRLPVVLSRAETLALLHHLAGREALMAGLLYGSGLRLMECLRLRVKDVDMARGEITIREGKGGKDRKTVLPRTLRAALQAQLDGVRVLHARDLEAGFGAVSMPGALARKYRNAERDLGWQYVFPAARRACDPLDGREKRHHADESGLQRAVRAAARRAGIDKPASPHTLRHCFATHLLENGADIRTVQELLGHKDVCTTQVYTHVLNRGAGGVLSPLDR</sequence>
<evidence type="ECO:0000256" key="1">
    <source>
        <dbReference type="ARBA" id="ARBA00008857"/>
    </source>
</evidence>
<dbReference type="GO" id="GO:0015074">
    <property type="term" value="P:DNA integration"/>
    <property type="evidence" value="ECO:0007669"/>
    <property type="project" value="UniProtKB-KW"/>
</dbReference>
<gene>
    <name evidence="8" type="ORF">FNZ56_08285</name>
</gene>
<dbReference type="PROSITE" id="PS51898">
    <property type="entry name" value="TYR_RECOMBINASE"/>
    <property type="match status" value="1"/>
</dbReference>
<evidence type="ECO:0000256" key="3">
    <source>
        <dbReference type="ARBA" id="ARBA00023125"/>
    </source>
</evidence>
<dbReference type="Pfam" id="PF00589">
    <property type="entry name" value="Phage_integrase"/>
    <property type="match status" value="1"/>
</dbReference>
<dbReference type="Gene3D" id="1.10.150.130">
    <property type="match status" value="1"/>
</dbReference>
<dbReference type="InterPro" id="IPR010998">
    <property type="entry name" value="Integrase_recombinase_N"/>
</dbReference>
<keyword evidence="2" id="KW-0229">DNA integration</keyword>
<reference evidence="8 9" key="1">
    <citation type="submission" date="2019-07" db="EMBL/GenBank/DDBJ databases">
        <title>Lysobacter weifangensis sp. nov., isolated from bensulfuron-methyl contaminated farmland soil.</title>
        <authorList>
            <person name="Zhao H."/>
        </authorList>
    </citation>
    <scope>NUCLEOTIDE SEQUENCE [LARGE SCALE GENOMIC DNA]</scope>
    <source>
        <strain evidence="8 9">CC-Bw-6</strain>
    </source>
</reference>